<feature type="domain" description="NHR" evidence="2">
    <location>
        <begin position="1"/>
        <end position="133"/>
    </location>
</feature>
<dbReference type="SMART" id="SM00588">
    <property type="entry name" value="NEUZ"/>
    <property type="match status" value="1"/>
</dbReference>
<feature type="non-terminal residue" evidence="3">
    <location>
        <position position="701"/>
    </location>
</feature>
<feature type="region of interest" description="Disordered" evidence="1">
    <location>
        <begin position="504"/>
        <end position="594"/>
    </location>
</feature>
<dbReference type="CDD" id="cd12887">
    <property type="entry name" value="SPRY_NHR_like"/>
    <property type="match status" value="2"/>
</dbReference>
<feature type="compositionally biased region" description="Low complexity" evidence="1">
    <location>
        <begin position="521"/>
        <end position="543"/>
    </location>
</feature>
<gene>
    <name evidence="3" type="ORF">SK128_017217</name>
</gene>
<evidence type="ECO:0000259" key="2">
    <source>
        <dbReference type="PROSITE" id="PS51065"/>
    </source>
</evidence>
<evidence type="ECO:0000256" key="1">
    <source>
        <dbReference type="SAM" id="MobiDB-lite"/>
    </source>
</evidence>
<dbReference type="PANTHER" id="PTHR12429:SF8">
    <property type="entry name" value="NEURALIZED-LIKE PROTEIN 2"/>
    <property type="match status" value="1"/>
</dbReference>
<proteinExistence type="predicted"/>
<protein>
    <recommendedName>
        <fullName evidence="2">NHR domain-containing protein</fullName>
    </recommendedName>
</protein>
<dbReference type="PANTHER" id="PTHR12429">
    <property type="entry name" value="NEURALIZED"/>
    <property type="match status" value="1"/>
</dbReference>
<evidence type="ECO:0000313" key="4">
    <source>
        <dbReference type="Proteomes" id="UP001381693"/>
    </source>
</evidence>
<keyword evidence="4" id="KW-1185">Reference proteome</keyword>
<reference evidence="3 4" key="1">
    <citation type="submission" date="2023-11" db="EMBL/GenBank/DDBJ databases">
        <title>Halocaridina rubra genome assembly.</title>
        <authorList>
            <person name="Smith C."/>
        </authorList>
    </citation>
    <scope>NUCLEOTIDE SEQUENCE [LARGE SCALE GENOMIC DNA]</scope>
    <source>
        <strain evidence="3">EP-1</strain>
        <tissue evidence="3">Whole</tissue>
    </source>
</reference>
<feature type="compositionally biased region" description="Low complexity" evidence="1">
    <location>
        <begin position="157"/>
        <end position="168"/>
    </location>
</feature>
<dbReference type="AlphaFoldDB" id="A0AAN8XG12"/>
<feature type="region of interest" description="Disordered" evidence="1">
    <location>
        <begin position="157"/>
        <end position="183"/>
    </location>
</feature>
<dbReference type="InterPro" id="IPR043136">
    <property type="entry name" value="B30.2/SPRY_sf"/>
</dbReference>
<comment type="caution">
    <text evidence="3">The sequence shown here is derived from an EMBL/GenBank/DDBJ whole genome shotgun (WGS) entry which is preliminary data.</text>
</comment>
<dbReference type="Gene3D" id="2.60.120.920">
    <property type="match status" value="2"/>
</dbReference>
<organism evidence="3 4">
    <name type="scientific">Halocaridina rubra</name>
    <name type="common">Hawaiian red shrimp</name>
    <dbReference type="NCBI Taxonomy" id="373956"/>
    <lineage>
        <taxon>Eukaryota</taxon>
        <taxon>Metazoa</taxon>
        <taxon>Ecdysozoa</taxon>
        <taxon>Arthropoda</taxon>
        <taxon>Crustacea</taxon>
        <taxon>Multicrustacea</taxon>
        <taxon>Malacostraca</taxon>
        <taxon>Eumalacostraca</taxon>
        <taxon>Eucarida</taxon>
        <taxon>Decapoda</taxon>
        <taxon>Pleocyemata</taxon>
        <taxon>Caridea</taxon>
        <taxon>Atyoidea</taxon>
        <taxon>Atyidae</taxon>
        <taxon>Halocaridina</taxon>
    </lineage>
</organism>
<dbReference type="FunFam" id="2.60.120.920:FF:000001">
    <property type="entry name" value="neuralized-like protein 4 isoform X1"/>
    <property type="match status" value="1"/>
</dbReference>
<sequence length="701" mass="76360">MFILFAFQIRIEKVSFGYCGSLGIGLTSLPIGNSYPSVTIPASLSGIESADTWWVSGSDVRRNGSSILRLNYCPNLGRLLNGDLVGIKRTTDGAMRVYINGEDFGVAATNVTKRVFGVVDLFGYIASVCTTSVSRQATSPVMDSTIVATTATNNNNAVSQDSLELSQQDSRHPPTTHGALTAGFHPATSAHIPHLELRPLTDSKASSVIDYNRQENGQNSRHALNAEMRLNGTSQGTLDTSTESRNQSLLSSCPKEIPVMQFHEKTGKNVQLSTDKLSAKRSESYNQGIVMSAKHLPRNVVFQVRLGTLNSRWSSSLMVGVTAQSPEKLHLPNTAFALKRNTWVVCGDSVFYNGVKIKGRYGPDLDSLAGGTGGHLVGVMVDNESRLHLLVNGVDQGVAAKEIPPNPYVVLDLYGQCQEVVITNTLANVEAPTSTAVSSSAAINPCSQTVTSNTVTNTAAITTIPVSNTNTVTTMVNTVPTTNAVVVTSATQIGNEQNKKNLLKTHHHHHHHHHNHHHTHNIQQQQQQQQQPLLQQQPLQQQPSGVITAHNLDNTGSNITNNNDAIRQPTSNNSTEHITQPHPPKDKEKGISRSLPDSSIVKNCEYQNMCQRFKASLALPEGYFNPEGNLCFCETCHKIRGDEPFYSKGNPPKHYAQPFGWCRFGLVSGVGDNNDSWHMAYHGTRPGAIRRMLDKGELLFS</sequence>
<feature type="compositionally biased region" description="Basic residues" evidence="1">
    <location>
        <begin position="504"/>
        <end position="520"/>
    </location>
</feature>
<dbReference type="Pfam" id="PF07177">
    <property type="entry name" value="Neuralized"/>
    <property type="match status" value="2"/>
</dbReference>
<dbReference type="EMBL" id="JAXCGZ010008567">
    <property type="protein sequence ID" value="KAK7077554.1"/>
    <property type="molecule type" value="Genomic_DNA"/>
</dbReference>
<accession>A0AAN8XG12</accession>
<dbReference type="Proteomes" id="UP001381693">
    <property type="component" value="Unassembled WGS sequence"/>
</dbReference>
<dbReference type="GO" id="GO:0061630">
    <property type="term" value="F:ubiquitin protein ligase activity"/>
    <property type="evidence" value="ECO:0007669"/>
    <property type="project" value="TreeGrafter"/>
</dbReference>
<dbReference type="InterPro" id="IPR037962">
    <property type="entry name" value="Neuralized"/>
</dbReference>
<feature type="domain" description="NHR" evidence="2">
    <location>
        <begin position="259"/>
        <end position="425"/>
    </location>
</feature>
<dbReference type="PROSITE" id="PS51065">
    <property type="entry name" value="NHR"/>
    <property type="match status" value="2"/>
</dbReference>
<feature type="compositionally biased region" description="Polar residues" evidence="1">
    <location>
        <begin position="551"/>
        <end position="578"/>
    </location>
</feature>
<evidence type="ECO:0000313" key="3">
    <source>
        <dbReference type="EMBL" id="KAK7077554.1"/>
    </source>
</evidence>
<dbReference type="InterPro" id="IPR006573">
    <property type="entry name" value="NHR_dom"/>
</dbReference>
<name>A0AAN8XG12_HALRR</name>